<evidence type="ECO:0000256" key="1">
    <source>
        <dbReference type="ARBA" id="ARBA00004881"/>
    </source>
</evidence>
<sequence>MAMKPVWWRNAAAWAGLAAWMSGVLGAGAADARAPVPAHGMKAALHAATRQKKAIPAATVTVWTKRTIGVLPATAWGMNTAVWDGDLLDSAVPGLLKNMGVRMLRFPGGSEADAYHWQDGSISLGGGNFAVYPEDTFDNFMTVARKAGAQPIITVNYGSNRDGSDGGDPKEAAAWVKYANVTKKYHVQYWEIGNENYGSWEVDRHKEKGPAAYAKNALTFIQDMKAVDPTIRVGVVLTCPGDGQDPNWNPTVLKIAGGKADFVIVHWYPFALPGSASDILAATDRIPWIVSQLKQQIRDYAGPAGKHLQILVTETNSVANSPNELSVGMVNAVFLANDFTGWLEGGVANVDWWDLHNYGSSSGDYGVLANVTEEPYPTYYALVLLNRFERPGDTMVRAQSTQPADITAHAVVRKDGKTAVLFTNRSATRTYQVKVRLDAGGFQGAATVDQYGGQASTITTRSQAVAKDGTITITLPPYTIAVVAAPVHASS</sequence>
<dbReference type="AlphaFoldDB" id="A0A917NIE1"/>
<dbReference type="InterPro" id="IPR013780">
    <property type="entry name" value="Glyco_hydro_b"/>
</dbReference>
<dbReference type="PANTHER" id="PTHR43576">
    <property type="entry name" value="ALPHA-L-ARABINOFURANOSIDASE C-RELATED"/>
    <property type="match status" value="1"/>
</dbReference>
<dbReference type="SUPFAM" id="SSF51445">
    <property type="entry name" value="(Trans)glycosidases"/>
    <property type="match status" value="1"/>
</dbReference>
<dbReference type="Gene3D" id="3.20.20.80">
    <property type="entry name" value="Glycosidases"/>
    <property type="match status" value="1"/>
</dbReference>
<proteinExistence type="predicted"/>
<reference evidence="3" key="2">
    <citation type="submission" date="2020-09" db="EMBL/GenBank/DDBJ databases">
        <authorList>
            <person name="Sun Q."/>
            <person name="Ohkuma M."/>
        </authorList>
    </citation>
    <scope>NUCLEOTIDE SEQUENCE</scope>
    <source>
        <strain evidence="3">JCM 18487</strain>
    </source>
</reference>
<dbReference type="InterPro" id="IPR017853">
    <property type="entry name" value="GH"/>
</dbReference>
<evidence type="ECO:0000313" key="4">
    <source>
        <dbReference type="Proteomes" id="UP000637695"/>
    </source>
</evidence>
<dbReference type="Gene3D" id="2.60.40.1180">
    <property type="entry name" value="Golgi alpha-mannosidase II"/>
    <property type="match status" value="1"/>
</dbReference>
<evidence type="ECO:0008006" key="5">
    <source>
        <dbReference type="Google" id="ProtNLM"/>
    </source>
</evidence>
<name>A0A917NIE1_9BACL</name>
<accession>A0A917NIE1</accession>
<keyword evidence="2" id="KW-0732">Signal</keyword>
<protein>
    <recommendedName>
        <fullName evidence="5">Alpha-L-arabinofuranosidase</fullName>
    </recommendedName>
</protein>
<feature type="chain" id="PRO_5039268154" description="Alpha-L-arabinofuranosidase" evidence="2">
    <location>
        <begin position="30"/>
        <end position="491"/>
    </location>
</feature>
<comment type="caution">
    <text evidence="3">The sequence shown here is derived from an EMBL/GenBank/DDBJ whole genome shotgun (WGS) entry which is preliminary data.</text>
</comment>
<keyword evidence="4" id="KW-1185">Reference proteome</keyword>
<evidence type="ECO:0000256" key="2">
    <source>
        <dbReference type="SAM" id="SignalP"/>
    </source>
</evidence>
<dbReference type="PANTHER" id="PTHR43576:SF3">
    <property type="entry name" value="ALPHA-L-ARABINOFURANOSIDASE C"/>
    <property type="match status" value="1"/>
</dbReference>
<dbReference type="EMBL" id="BMOY01000012">
    <property type="protein sequence ID" value="GGJ02987.1"/>
    <property type="molecule type" value="Genomic_DNA"/>
</dbReference>
<comment type="pathway">
    <text evidence="1">Glycan metabolism.</text>
</comment>
<gene>
    <name evidence="3" type="ORF">GCM10010885_10340</name>
</gene>
<feature type="signal peptide" evidence="2">
    <location>
        <begin position="1"/>
        <end position="29"/>
    </location>
</feature>
<dbReference type="GO" id="GO:0000272">
    <property type="term" value="P:polysaccharide catabolic process"/>
    <property type="evidence" value="ECO:0007669"/>
    <property type="project" value="TreeGrafter"/>
</dbReference>
<dbReference type="Proteomes" id="UP000637695">
    <property type="component" value="Unassembled WGS sequence"/>
</dbReference>
<reference evidence="3" key="1">
    <citation type="journal article" date="2014" name="Int. J. Syst. Evol. Microbiol.">
        <title>Complete genome sequence of Corynebacterium casei LMG S-19264T (=DSM 44701T), isolated from a smear-ripened cheese.</title>
        <authorList>
            <consortium name="US DOE Joint Genome Institute (JGI-PGF)"/>
            <person name="Walter F."/>
            <person name="Albersmeier A."/>
            <person name="Kalinowski J."/>
            <person name="Ruckert C."/>
        </authorList>
    </citation>
    <scope>NUCLEOTIDE SEQUENCE</scope>
    <source>
        <strain evidence="3">JCM 18487</strain>
    </source>
</reference>
<evidence type="ECO:0000313" key="3">
    <source>
        <dbReference type="EMBL" id="GGJ02987.1"/>
    </source>
</evidence>
<organism evidence="3 4">
    <name type="scientific">Alicyclobacillus cellulosilyticus</name>
    <dbReference type="NCBI Taxonomy" id="1003997"/>
    <lineage>
        <taxon>Bacteria</taxon>
        <taxon>Bacillati</taxon>
        <taxon>Bacillota</taxon>
        <taxon>Bacilli</taxon>
        <taxon>Bacillales</taxon>
        <taxon>Alicyclobacillaceae</taxon>
        <taxon>Alicyclobacillus</taxon>
    </lineage>
</organism>